<accession>A0ABN8I3W5</accession>
<reference evidence="1" key="1">
    <citation type="submission" date="2022-03" db="EMBL/GenBank/DDBJ databases">
        <authorList>
            <person name="Martin H S."/>
        </authorList>
    </citation>
    <scope>NUCLEOTIDE SEQUENCE</scope>
</reference>
<evidence type="ECO:0000313" key="1">
    <source>
        <dbReference type="EMBL" id="CAH2044742.1"/>
    </source>
</evidence>
<sequence length="99" mass="10774">MPVSSIPQHTPGGQELTLAKHYIGPASSIDGQSDHFASVKPDRLQEKCDRISLLSSFMEARLGNGKNIIVLRCWRQVRAKRCALRNTPPLSGAAAPRPA</sequence>
<proteinExistence type="predicted"/>
<keyword evidence="2" id="KW-1185">Reference proteome</keyword>
<protein>
    <submittedName>
        <fullName evidence="1">Uncharacterized protein</fullName>
    </submittedName>
</protein>
<feature type="non-terminal residue" evidence="1">
    <location>
        <position position="99"/>
    </location>
</feature>
<dbReference type="EMBL" id="OW152828">
    <property type="protein sequence ID" value="CAH2044742.1"/>
    <property type="molecule type" value="Genomic_DNA"/>
</dbReference>
<name>A0ABN8I3W5_9NEOP</name>
<gene>
    <name evidence="1" type="ORF">IPOD504_LOCUS4768</name>
</gene>
<evidence type="ECO:0000313" key="2">
    <source>
        <dbReference type="Proteomes" id="UP000837857"/>
    </source>
</evidence>
<organism evidence="1 2">
    <name type="scientific">Iphiclides podalirius</name>
    <name type="common">scarce swallowtail</name>
    <dbReference type="NCBI Taxonomy" id="110791"/>
    <lineage>
        <taxon>Eukaryota</taxon>
        <taxon>Metazoa</taxon>
        <taxon>Ecdysozoa</taxon>
        <taxon>Arthropoda</taxon>
        <taxon>Hexapoda</taxon>
        <taxon>Insecta</taxon>
        <taxon>Pterygota</taxon>
        <taxon>Neoptera</taxon>
        <taxon>Endopterygota</taxon>
        <taxon>Lepidoptera</taxon>
        <taxon>Glossata</taxon>
        <taxon>Ditrysia</taxon>
        <taxon>Papilionoidea</taxon>
        <taxon>Papilionidae</taxon>
        <taxon>Papilioninae</taxon>
        <taxon>Iphiclides</taxon>
    </lineage>
</organism>
<dbReference type="Proteomes" id="UP000837857">
    <property type="component" value="Chromosome 16"/>
</dbReference>